<keyword evidence="3" id="KW-1185">Reference proteome</keyword>
<name>A0A0M0GQU0_9BACI</name>
<dbReference type="Proteomes" id="UP000322997">
    <property type="component" value="Unassembled WGS sequence"/>
</dbReference>
<accession>A0A0M0GQU0</accession>
<dbReference type="OrthoDB" id="2641610at2"/>
<dbReference type="EMBL" id="LGUE01000001">
    <property type="protein sequence ID" value="KON91872.1"/>
    <property type="molecule type" value="Genomic_DNA"/>
</dbReference>
<dbReference type="STRING" id="189381.GCA_900166615_03250"/>
<dbReference type="Proteomes" id="UP000037405">
    <property type="component" value="Unassembled WGS sequence"/>
</dbReference>
<organism evidence="1 3">
    <name type="scientific">Rossellomorea marisflavi</name>
    <dbReference type="NCBI Taxonomy" id="189381"/>
    <lineage>
        <taxon>Bacteria</taxon>
        <taxon>Bacillati</taxon>
        <taxon>Bacillota</taxon>
        <taxon>Bacilli</taxon>
        <taxon>Bacillales</taxon>
        <taxon>Bacillaceae</taxon>
        <taxon>Rossellomorea</taxon>
    </lineage>
</organism>
<protein>
    <submittedName>
        <fullName evidence="1">Uncharacterized protein</fullName>
    </submittedName>
</protein>
<dbReference type="PATRIC" id="fig|189381.12.peg.1168"/>
<dbReference type="EMBL" id="VTEQ01000001">
    <property type="protein sequence ID" value="TYS56086.1"/>
    <property type="molecule type" value="Genomic_DNA"/>
</dbReference>
<dbReference type="GeneID" id="89534688"/>
<reference evidence="3" key="1">
    <citation type="submission" date="2015-07" db="EMBL/GenBank/DDBJ databases">
        <title>Fjat-14235 jcm11544.</title>
        <authorList>
            <person name="Liu B."/>
            <person name="Wang J."/>
            <person name="Zhu Y."/>
            <person name="Liu G."/>
            <person name="Chen Q."/>
            <person name="Chen Z."/>
            <person name="Lan J."/>
            <person name="Che J."/>
            <person name="Ge C."/>
            <person name="Shi H."/>
            <person name="Pan Z."/>
            <person name="Liu X."/>
        </authorList>
    </citation>
    <scope>NUCLEOTIDE SEQUENCE [LARGE SCALE GENOMIC DNA]</scope>
    <source>
        <strain evidence="3">JCM 11544</strain>
    </source>
</reference>
<comment type="caution">
    <text evidence="1">The sequence shown here is derived from an EMBL/GenBank/DDBJ whole genome shotgun (WGS) entry which is preliminary data.</text>
</comment>
<evidence type="ECO:0000313" key="3">
    <source>
        <dbReference type="Proteomes" id="UP000037405"/>
    </source>
</evidence>
<evidence type="ECO:0000313" key="4">
    <source>
        <dbReference type="Proteomes" id="UP000322997"/>
    </source>
</evidence>
<reference evidence="2 4" key="3">
    <citation type="submission" date="2019-08" db="EMBL/GenBank/DDBJ databases">
        <title>Bacillus genomes from the desert of Cuatro Cienegas, Coahuila.</title>
        <authorList>
            <person name="Olmedo-Alvarez G."/>
        </authorList>
    </citation>
    <scope>NUCLEOTIDE SEQUENCE [LARGE SCALE GENOMIC DNA]</scope>
    <source>
        <strain evidence="2 4">CH108_3D</strain>
    </source>
</reference>
<sequence>MGIFLDARTSQNASTYGQISTPILVGQNSLFGVVGLDVTKATVGQIRVQFEGTMAVQLPLLPIATNVDITIIRGTQQSGLITVYTARQVLDLSIVGPQLITFAGADFNPGIPASGPLVYSAYVSATALGTVRVGPESFTALATAG</sequence>
<evidence type="ECO:0000313" key="2">
    <source>
        <dbReference type="EMBL" id="TYS56086.1"/>
    </source>
</evidence>
<dbReference type="RefSeq" id="WP_053427069.1">
    <property type="nucleotide sequence ID" value="NZ_CP081870.1"/>
</dbReference>
<proteinExistence type="predicted"/>
<gene>
    <name evidence="1" type="ORF">AF331_05180</name>
    <name evidence="2" type="ORF">FZC83_00485</name>
</gene>
<dbReference type="AlphaFoldDB" id="A0A0M0GQU0"/>
<reference evidence="1" key="2">
    <citation type="submission" date="2015-07" db="EMBL/GenBank/DDBJ databases">
        <title>MeaNS - Measles Nucleotide Surveillance Program.</title>
        <authorList>
            <person name="Tran T."/>
            <person name="Druce J."/>
        </authorList>
    </citation>
    <scope>NUCLEOTIDE SEQUENCE</scope>
    <source>
        <strain evidence="1">JCM 11544</strain>
    </source>
</reference>
<evidence type="ECO:0000313" key="1">
    <source>
        <dbReference type="EMBL" id="KON91872.1"/>
    </source>
</evidence>